<sequence>MSNHSMIEKSKSEIKTFELGDYPQVPTITYQETKNNYIQRSFNYFIEAEGFYPNALELRYTLPPKKYPIPDDYSIKTTWELYGTSFEYEIESNISATNAATNYEKAINMNTNKKSLLSGPLLFGLQLQKLRTIREFHVRQHITKPMEQYSETTLRKRAKEIATIQKEFIQNVEFKYNAQDSISLKSFEYTVNNQNYYFDFGNENLIQKKIE</sequence>
<keyword evidence="2" id="KW-1185">Reference proteome</keyword>
<feature type="non-terminal residue" evidence="1">
    <location>
        <position position="211"/>
    </location>
</feature>
<gene>
    <name evidence="1" type="ORF">RPERSI_LOCUS15789</name>
</gene>
<protein>
    <submittedName>
        <fullName evidence="1">23781_t:CDS:1</fullName>
    </submittedName>
</protein>
<evidence type="ECO:0000313" key="1">
    <source>
        <dbReference type="EMBL" id="CAG8765918.1"/>
    </source>
</evidence>
<reference evidence="1" key="1">
    <citation type="submission" date="2021-06" db="EMBL/GenBank/DDBJ databases">
        <authorList>
            <person name="Kallberg Y."/>
            <person name="Tangrot J."/>
            <person name="Rosling A."/>
        </authorList>
    </citation>
    <scope>NUCLEOTIDE SEQUENCE</scope>
    <source>
        <strain evidence="1">MA461A</strain>
    </source>
</reference>
<dbReference type="EMBL" id="CAJVQC010038340">
    <property type="protein sequence ID" value="CAG8765918.1"/>
    <property type="molecule type" value="Genomic_DNA"/>
</dbReference>
<proteinExistence type="predicted"/>
<organism evidence="1 2">
    <name type="scientific">Racocetra persica</name>
    <dbReference type="NCBI Taxonomy" id="160502"/>
    <lineage>
        <taxon>Eukaryota</taxon>
        <taxon>Fungi</taxon>
        <taxon>Fungi incertae sedis</taxon>
        <taxon>Mucoromycota</taxon>
        <taxon>Glomeromycotina</taxon>
        <taxon>Glomeromycetes</taxon>
        <taxon>Diversisporales</taxon>
        <taxon>Gigasporaceae</taxon>
        <taxon>Racocetra</taxon>
    </lineage>
</organism>
<accession>A0ACA9QVC2</accession>
<comment type="caution">
    <text evidence="1">The sequence shown here is derived from an EMBL/GenBank/DDBJ whole genome shotgun (WGS) entry which is preliminary data.</text>
</comment>
<evidence type="ECO:0000313" key="2">
    <source>
        <dbReference type="Proteomes" id="UP000789920"/>
    </source>
</evidence>
<name>A0ACA9QVC2_9GLOM</name>
<dbReference type="Proteomes" id="UP000789920">
    <property type="component" value="Unassembled WGS sequence"/>
</dbReference>